<evidence type="ECO:0000313" key="1">
    <source>
        <dbReference type="EMBL" id="OQD62893.1"/>
    </source>
</evidence>
<organism evidence="1 2">
    <name type="scientific">Penicillium polonicum</name>
    <dbReference type="NCBI Taxonomy" id="60169"/>
    <lineage>
        <taxon>Eukaryota</taxon>
        <taxon>Fungi</taxon>
        <taxon>Dikarya</taxon>
        <taxon>Ascomycota</taxon>
        <taxon>Pezizomycotina</taxon>
        <taxon>Eurotiomycetes</taxon>
        <taxon>Eurotiomycetidae</taxon>
        <taxon>Eurotiales</taxon>
        <taxon>Aspergillaceae</taxon>
        <taxon>Penicillium</taxon>
    </lineage>
</organism>
<name>A0A1V6NE11_PENPO</name>
<keyword evidence="2" id="KW-1185">Reference proteome</keyword>
<gene>
    <name evidence="1" type="ORF">PENPOL_c011G08291</name>
</gene>
<comment type="caution">
    <text evidence="1">The sequence shown here is derived from an EMBL/GenBank/DDBJ whole genome shotgun (WGS) entry which is preliminary data.</text>
</comment>
<dbReference type="OrthoDB" id="4252517at2759"/>
<sequence>MNFWTQIQDSATLAGIKGQWGVRYLAPRLSQDTSLFRDAYGTYIARVDQPEPSPPCKVKLFQDGRLVSNIFVPGTDLEMGNDLLTPSYCVRITGSVEDNDSLMPNVRMWLNNREVHGISVTRRLGAVHIALPLLRINYHFYSEQSKIPLLCVWLAVLGTL</sequence>
<evidence type="ECO:0000313" key="2">
    <source>
        <dbReference type="Proteomes" id="UP000191408"/>
    </source>
</evidence>
<accession>A0A1V6NE11</accession>
<protein>
    <submittedName>
        <fullName evidence="1">Uncharacterized protein</fullName>
    </submittedName>
</protein>
<dbReference type="AlphaFoldDB" id="A0A1V6NE11"/>
<dbReference type="Proteomes" id="UP000191408">
    <property type="component" value="Unassembled WGS sequence"/>
</dbReference>
<proteinExistence type="predicted"/>
<dbReference type="EMBL" id="MDYM01000011">
    <property type="protein sequence ID" value="OQD62893.1"/>
    <property type="molecule type" value="Genomic_DNA"/>
</dbReference>
<reference evidence="2" key="1">
    <citation type="journal article" date="2017" name="Nat. Microbiol.">
        <title>Global analysis of biosynthetic gene clusters reveals vast potential of secondary metabolite production in Penicillium species.</title>
        <authorList>
            <person name="Nielsen J.C."/>
            <person name="Grijseels S."/>
            <person name="Prigent S."/>
            <person name="Ji B."/>
            <person name="Dainat J."/>
            <person name="Nielsen K.F."/>
            <person name="Frisvad J.C."/>
            <person name="Workman M."/>
            <person name="Nielsen J."/>
        </authorList>
    </citation>
    <scope>NUCLEOTIDE SEQUENCE [LARGE SCALE GENOMIC DNA]</scope>
    <source>
        <strain evidence="2">IBT 4502</strain>
    </source>
</reference>